<proteinExistence type="predicted"/>
<dbReference type="AlphaFoldDB" id="A0A4Z1K9A4"/>
<accession>A0A4Z1K9A4</accession>
<dbReference type="Proteomes" id="UP000297280">
    <property type="component" value="Unassembled WGS sequence"/>
</dbReference>
<name>A0A4Z1K9A4_9HELO</name>
<evidence type="ECO:0000256" key="1">
    <source>
        <dbReference type="SAM" id="Coils"/>
    </source>
</evidence>
<feature type="compositionally biased region" description="Basic residues" evidence="2">
    <location>
        <begin position="560"/>
        <end position="571"/>
    </location>
</feature>
<gene>
    <name evidence="4" type="ORF">BPOR_0804g00020</name>
</gene>
<evidence type="ECO:0000313" key="4">
    <source>
        <dbReference type="EMBL" id="TGO82567.1"/>
    </source>
</evidence>
<feature type="coiled-coil region" evidence="1">
    <location>
        <begin position="386"/>
        <end position="413"/>
    </location>
</feature>
<evidence type="ECO:0000256" key="3">
    <source>
        <dbReference type="SAM" id="Phobius"/>
    </source>
</evidence>
<organism evidence="4 5">
    <name type="scientific">Botrytis porri</name>
    <dbReference type="NCBI Taxonomy" id="87229"/>
    <lineage>
        <taxon>Eukaryota</taxon>
        <taxon>Fungi</taxon>
        <taxon>Dikarya</taxon>
        <taxon>Ascomycota</taxon>
        <taxon>Pezizomycotina</taxon>
        <taxon>Leotiomycetes</taxon>
        <taxon>Helotiales</taxon>
        <taxon>Sclerotiniaceae</taxon>
        <taxon>Botrytis</taxon>
    </lineage>
</organism>
<reference evidence="4 5" key="1">
    <citation type="submission" date="2017-12" db="EMBL/GenBank/DDBJ databases">
        <title>Comparative genomics of Botrytis spp.</title>
        <authorList>
            <person name="Valero-Jimenez C.A."/>
            <person name="Tapia P."/>
            <person name="Veloso J."/>
            <person name="Silva-Moreno E."/>
            <person name="Staats M."/>
            <person name="Valdes J.H."/>
            <person name="Van Kan J.A.L."/>
        </authorList>
    </citation>
    <scope>NUCLEOTIDE SEQUENCE [LARGE SCALE GENOMIC DNA]</scope>
    <source>
        <strain evidence="4 5">MUCL3349</strain>
    </source>
</reference>
<keyword evidence="5" id="KW-1185">Reference proteome</keyword>
<feature type="transmembrane region" description="Helical" evidence="3">
    <location>
        <begin position="259"/>
        <end position="284"/>
    </location>
</feature>
<comment type="caution">
    <text evidence="4">The sequence shown here is derived from an EMBL/GenBank/DDBJ whole genome shotgun (WGS) entry which is preliminary data.</text>
</comment>
<sequence>MDGIHVNGVLKSRTAGQKKGINEWIRLDGLEWCWSHIPLEGVMHLTQFSLLVFATGTGLCNASILRRTPQPAPISTASTTLQTVTSSPTSPTQSEVTTPPGLKLAQIAGILTILPECNRYILSASSVVSSAVSSNVASNVSDQLIFLSTAAANSISIAQASIFAADASASSAIALVQSSASAALASASSEVINAQASASSELAAVSASLISAAALATYSAQAAALAKGAAATESAWAISSQLADATSAVQFSRATTLPMTVAVVLILGTSFASSVVSVLVYRFISKRRIKKEKENEDDMRDAQSRNQHGYYGAGGMEKGSRSYRAPNLGPSYNYPATQHPSVSTSPPNEKYISQYTPSPEEEVINRDYVEGNYERGDEDNYSTHDIIDIEKEIAEMDYQMKMAEAELERRDRERSFRASESGLSRSSKSISVLFTPRNLPQKAGERRGSGARSIVSMGIGERLRSIMPSYRQSQVSSSFASSSYETKDYSKDNTRNSSREITDRDLEEGDEIIFTLDDRPPPLSKSNPAAVTRPTHTYTNSDTSIMTLSPSVYDGGASKKGAKPGKGKGKGPFRFSIGKAY</sequence>
<protein>
    <submittedName>
        <fullName evidence="4">Uncharacterized protein</fullName>
    </submittedName>
</protein>
<feature type="compositionally biased region" description="Low complexity" evidence="2">
    <location>
        <begin position="469"/>
        <end position="483"/>
    </location>
</feature>
<keyword evidence="1" id="KW-0175">Coiled coil</keyword>
<evidence type="ECO:0000256" key="2">
    <source>
        <dbReference type="SAM" id="MobiDB-lite"/>
    </source>
</evidence>
<feature type="region of interest" description="Disordered" evidence="2">
    <location>
        <begin position="468"/>
        <end position="581"/>
    </location>
</feature>
<dbReference type="EMBL" id="PQXO01000801">
    <property type="protein sequence ID" value="TGO82567.1"/>
    <property type="molecule type" value="Genomic_DNA"/>
</dbReference>
<evidence type="ECO:0000313" key="5">
    <source>
        <dbReference type="Proteomes" id="UP000297280"/>
    </source>
</evidence>
<keyword evidence="3" id="KW-1133">Transmembrane helix</keyword>
<feature type="compositionally biased region" description="Basic and acidic residues" evidence="2">
    <location>
        <begin position="485"/>
        <end position="504"/>
    </location>
</feature>
<feature type="compositionally biased region" description="Polar residues" evidence="2">
    <location>
        <begin position="524"/>
        <end position="550"/>
    </location>
</feature>
<feature type="region of interest" description="Disordered" evidence="2">
    <location>
        <begin position="73"/>
        <end position="98"/>
    </location>
</feature>
<feature type="compositionally biased region" description="Low complexity" evidence="2">
    <location>
        <begin position="78"/>
        <end position="98"/>
    </location>
</feature>
<keyword evidence="3" id="KW-0812">Transmembrane</keyword>
<feature type="compositionally biased region" description="Polar residues" evidence="2">
    <location>
        <begin position="334"/>
        <end position="349"/>
    </location>
</feature>
<feature type="region of interest" description="Disordered" evidence="2">
    <location>
        <begin position="291"/>
        <end position="349"/>
    </location>
</feature>
<keyword evidence="3" id="KW-0472">Membrane</keyword>